<evidence type="ECO:0000313" key="3">
    <source>
        <dbReference type="Proteomes" id="UP000606172"/>
    </source>
</evidence>
<comment type="caution">
    <text evidence="2">The sequence shown here is derived from an EMBL/GenBank/DDBJ whole genome shotgun (WGS) entry which is preliminary data.</text>
</comment>
<dbReference type="InterPro" id="IPR005149">
    <property type="entry name" value="Tscrpt_reg_PadR_N"/>
</dbReference>
<reference evidence="2" key="1">
    <citation type="submission" date="2021-01" db="EMBL/GenBank/DDBJ databases">
        <title>Whole genome shotgun sequence of Sinosporangium siamense NBRC 109515.</title>
        <authorList>
            <person name="Komaki H."/>
            <person name="Tamura T."/>
        </authorList>
    </citation>
    <scope>NUCLEOTIDE SEQUENCE</scope>
    <source>
        <strain evidence="2">NBRC 109515</strain>
    </source>
</reference>
<dbReference type="InterPro" id="IPR036388">
    <property type="entry name" value="WH-like_DNA-bd_sf"/>
</dbReference>
<dbReference type="AlphaFoldDB" id="A0A919RMT6"/>
<dbReference type="PANTHER" id="PTHR43252:SF6">
    <property type="entry name" value="NEGATIVE TRANSCRIPTION REGULATOR PADR"/>
    <property type="match status" value="1"/>
</dbReference>
<organism evidence="2 3">
    <name type="scientific">Sinosporangium siamense</name>
    <dbReference type="NCBI Taxonomy" id="1367973"/>
    <lineage>
        <taxon>Bacteria</taxon>
        <taxon>Bacillati</taxon>
        <taxon>Actinomycetota</taxon>
        <taxon>Actinomycetes</taxon>
        <taxon>Streptosporangiales</taxon>
        <taxon>Streptosporangiaceae</taxon>
        <taxon>Sinosporangium</taxon>
    </lineage>
</organism>
<dbReference type="InterPro" id="IPR036390">
    <property type="entry name" value="WH_DNA-bd_sf"/>
</dbReference>
<dbReference type="Pfam" id="PF03551">
    <property type="entry name" value="PadR"/>
    <property type="match status" value="1"/>
</dbReference>
<dbReference type="RefSeq" id="WP_239129575.1">
    <property type="nucleotide sequence ID" value="NZ_BOOW01000031.1"/>
</dbReference>
<dbReference type="PANTHER" id="PTHR43252">
    <property type="entry name" value="TRANSCRIPTIONAL REGULATOR YQJI"/>
    <property type="match status" value="1"/>
</dbReference>
<gene>
    <name evidence="2" type="ORF">Ssi02_51150</name>
</gene>
<dbReference type="Proteomes" id="UP000606172">
    <property type="component" value="Unassembled WGS sequence"/>
</dbReference>
<proteinExistence type="predicted"/>
<name>A0A919RMT6_9ACTN</name>
<sequence>MSTRRSPLAVALLSLVVEAPTHAYRMQQLIKERRKDDVVNVAQRNSIYQTINRLLRDGLIAVRETSREEKRPERTIYEATEEGRETLSRWMLAMLSTPAREFPEFPAALAFLPVVTGDEARAALEQRAASLKARLAEVEHELAEGRRFLAPVFLVESEYQQALIQAELDYIRTLIADLRSGRVTWNPLPDQPHQ</sequence>
<dbReference type="Gene3D" id="1.10.10.10">
    <property type="entry name" value="Winged helix-like DNA-binding domain superfamily/Winged helix DNA-binding domain"/>
    <property type="match status" value="1"/>
</dbReference>
<accession>A0A919RMT6</accession>
<dbReference type="EMBL" id="BOOW01000031">
    <property type="protein sequence ID" value="GII94884.1"/>
    <property type="molecule type" value="Genomic_DNA"/>
</dbReference>
<keyword evidence="3" id="KW-1185">Reference proteome</keyword>
<feature type="domain" description="Transcription regulator PadR N-terminal" evidence="1">
    <location>
        <begin position="12"/>
        <end position="88"/>
    </location>
</feature>
<dbReference type="SUPFAM" id="SSF46785">
    <property type="entry name" value="Winged helix' DNA-binding domain"/>
    <property type="match status" value="1"/>
</dbReference>
<protein>
    <submittedName>
        <fullName evidence="2">PadR family transcriptional regulator</fullName>
    </submittedName>
</protein>
<evidence type="ECO:0000313" key="2">
    <source>
        <dbReference type="EMBL" id="GII94884.1"/>
    </source>
</evidence>
<evidence type="ECO:0000259" key="1">
    <source>
        <dbReference type="Pfam" id="PF03551"/>
    </source>
</evidence>